<dbReference type="EMBL" id="CP012418">
    <property type="protein sequence ID" value="AOE50890.1"/>
    <property type="molecule type" value="Genomic_DNA"/>
</dbReference>
<proteinExistence type="inferred from homology"/>
<gene>
    <name evidence="6" type="ORF">KS2013_2185</name>
</gene>
<dbReference type="Pfam" id="PF04362">
    <property type="entry name" value="Iron_traffic"/>
    <property type="match status" value="1"/>
</dbReference>
<dbReference type="NCBIfam" id="NF003817">
    <property type="entry name" value="PRK05408.1"/>
    <property type="match status" value="1"/>
</dbReference>
<keyword evidence="1 5" id="KW-0408">Iron</keyword>
<dbReference type="PATRIC" id="fig|1144748.3.peg.2204"/>
<organism evidence="6 7">
    <name type="scientific">Kangiella sediminilitoris</name>
    <dbReference type="NCBI Taxonomy" id="1144748"/>
    <lineage>
        <taxon>Bacteria</taxon>
        <taxon>Pseudomonadati</taxon>
        <taxon>Pseudomonadota</taxon>
        <taxon>Gammaproteobacteria</taxon>
        <taxon>Kangiellales</taxon>
        <taxon>Kangiellaceae</taxon>
        <taxon>Kangiella</taxon>
    </lineage>
</organism>
<dbReference type="RefSeq" id="WP_068993831.1">
    <property type="nucleotide sequence ID" value="NZ_CP012418.1"/>
</dbReference>
<dbReference type="InterPro" id="IPR007457">
    <property type="entry name" value="Fe_traffick_prot_YggX"/>
</dbReference>
<dbReference type="GO" id="GO:0005506">
    <property type="term" value="F:iron ion binding"/>
    <property type="evidence" value="ECO:0007669"/>
    <property type="project" value="UniProtKB-UniRule"/>
</dbReference>
<dbReference type="InterPro" id="IPR036766">
    <property type="entry name" value="Fe_traffick_prot_YggX_sf"/>
</dbReference>
<sequence length="91" mass="10712">MSRTVFCKKLQKDAEGIGFKPFPGELGERIYDNISQEAWQMWLEHQTMLINEKRLSLVDQDTQKYLAEQMEKFLFGGDYDEAEGYVPEDKK</sequence>
<dbReference type="PANTHER" id="PTHR36965">
    <property type="entry name" value="FE(2+)-TRAFFICKING PROTEIN-RELATED"/>
    <property type="match status" value="1"/>
</dbReference>
<dbReference type="GO" id="GO:0005829">
    <property type="term" value="C:cytosol"/>
    <property type="evidence" value="ECO:0007669"/>
    <property type="project" value="TreeGrafter"/>
</dbReference>
<dbReference type="Proteomes" id="UP000094147">
    <property type="component" value="Chromosome"/>
</dbReference>
<reference evidence="7" key="1">
    <citation type="submission" date="2015-08" db="EMBL/GenBank/DDBJ databases">
        <authorList>
            <person name="Kim K.M."/>
        </authorList>
    </citation>
    <scope>NUCLEOTIDE SEQUENCE [LARGE SCALE GENOMIC DNA]</scope>
    <source>
        <strain evidence="7">KCTC 23892</strain>
    </source>
</reference>
<evidence type="ECO:0000313" key="7">
    <source>
        <dbReference type="Proteomes" id="UP000094147"/>
    </source>
</evidence>
<accession>A0A1B3BDM0</accession>
<evidence type="ECO:0000256" key="3">
    <source>
        <dbReference type="ARBA" id="ARBA00061679"/>
    </source>
</evidence>
<comment type="function">
    <text evidence="2">Could be a mediator in iron transactions between iron acquisition and iron-requiring processes, such as synthesis and/or repair of Fe-S clusters in biosynthetic enzymes. Necessary to maintain high levels of aconitase under oxidative stress.</text>
</comment>
<dbReference type="GO" id="GO:0034599">
    <property type="term" value="P:cellular response to oxidative stress"/>
    <property type="evidence" value="ECO:0007669"/>
    <property type="project" value="TreeGrafter"/>
</dbReference>
<dbReference type="OrthoDB" id="9804318at2"/>
<dbReference type="STRING" id="1144748.KS2013_2185"/>
<protein>
    <recommendedName>
        <fullName evidence="4 5">Probable Fe(2+)-trafficking protein</fullName>
    </recommendedName>
</protein>
<dbReference type="HAMAP" id="MF_00686">
    <property type="entry name" value="Fe_traffic_YggX"/>
    <property type="match status" value="1"/>
</dbReference>
<dbReference type="FunFam" id="1.10.3880.10:FF:000001">
    <property type="entry name" value="Probable Fe(2+)-trafficking protein"/>
    <property type="match status" value="1"/>
</dbReference>
<name>A0A1B3BDM0_9GAMM</name>
<dbReference type="PANTHER" id="PTHR36965:SF1">
    <property type="entry name" value="FE(2+)-TRAFFICKING PROTEIN-RELATED"/>
    <property type="match status" value="1"/>
</dbReference>
<evidence type="ECO:0000256" key="4">
    <source>
        <dbReference type="ARBA" id="ARBA00070403"/>
    </source>
</evidence>
<evidence type="ECO:0000256" key="2">
    <source>
        <dbReference type="ARBA" id="ARBA00053793"/>
    </source>
</evidence>
<comment type="similarity">
    <text evidence="3 5">Belongs to the Fe(2+)-trafficking protein family.</text>
</comment>
<dbReference type="KEGG" id="ksd:KS2013_2185"/>
<keyword evidence="7" id="KW-1185">Reference proteome</keyword>
<dbReference type="SUPFAM" id="SSF111148">
    <property type="entry name" value="YggX-like"/>
    <property type="match status" value="1"/>
</dbReference>
<evidence type="ECO:0000313" key="6">
    <source>
        <dbReference type="EMBL" id="AOE50890.1"/>
    </source>
</evidence>
<dbReference type="Gene3D" id="1.10.3880.10">
    <property type="entry name" value="Fe(II) trafficking protein YggX"/>
    <property type="match status" value="1"/>
</dbReference>
<dbReference type="PIRSF" id="PIRSF029827">
    <property type="entry name" value="Fe_traffic_YggX"/>
    <property type="match status" value="1"/>
</dbReference>
<dbReference type="AlphaFoldDB" id="A0A1B3BDM0"/>
<evidence type="ECO:0000256" key="5">
    <source>
        <dbReference type="HAMAP-Rule" id="MF_00686"/>
    </source>
</evidence>
<evidence type="ECO:0000256" key="1">
    <source>
        <dbReference type="ARBA" id="ARBA00023004"/>
    </source>
</evidence>